<evidence type="ECO:0000313" key="3">
    <source>
        <dbReference type="Proteomes" id="UP000503640"/>
    </source>
</evidence>
<gene>
    <name evidence="2" type="ORF">AMYX_14910</name>
</gene>
<protein>
    <recommendedName>
        <fullName evidence="4">DUF3352 domain-containing protein</fullName>
    </recommendedName>
</protein>
<comment type="caution">
    <text evidence="2">The sequence shown here is derived from an EMBL/GenBank/DDBJ whole genome shotgun (WGS) entry which is preliminary data.</text>
</comment>
<dbReference type="AlphaFoldDB" id="A0A7I9VKT6"/>
<sequence>MRNRPALAALLLLAASGCGRCGGPAAAPPERLLPADVPLVVVVPRLRAAQEQAVALLRTVLTFPAAADLADALAAAKAQLGLDPLDPLALAAAGLDPERGLAAARTATGELVLVLPVADAAKLADTVGRLAQDRLGAGRREPTRAGGFEVTAFRAAGQPVALALLVAGGHALLAAGPGAPDRLAALAAAARSAPLERSAPFARARAALGGERTALLFAPPGSPAVARWPALREGAAAALSAAATRLQVDAVLLLGQERRQLWGAALAPPSGAAAVELPGRPPDAFLAGRLAGDPAPLLRRALWAAPGVQAALARAGLDPERDLLGLLAPGATAALALAPTFDVAAVSRGAEGAVTGDPFRLAHLTAALAVQDEARARAALARLAAAAPALGFTAAARGPGGAGWRFARGPLALDVALDGRRLLVAGGPGRLEQLLGGGARGDAAPTADARRALAPGASGAVIDFGQLVAAFRALPAAAYGSGPDAFVMRSLADRLVDPAARLLAASARAEVTAEAARLELVVEARPPEAAP</sequence>
<name>A0A7I9VKT6_9BACT</name>
<accession>A0A7I9VKT6</accession>
<evidence type="ECO:0000256" key="1">
    <source>
        <dbReference type="SAM" id="SignalP"/>
    </source>
</evidence>
<organism evidence="2 3">
    <name type="scientific">Anaeromyxobacter diazotrophicus</name>
    <dbReference type="NCBI Taxonomy" id="2590199"/>
    <lineage>
        <taxon>Bacteria</taxon>
        <taxon>Pseudomonadati</taxon>
        <taxon>Myxococcota</taxon>
        <taxon>Myxococcia</taxon>
        <taxon>Myxococcales</taxon>
        <taxon>Cystobacterineae</taxon>
        <taxon>Anaeromyxobacteraceae</taxon>
        <taxon>Anaeromyxobacter</taxon>
    </lineage>
</organism>
<dbReference type="Proteomes" id="UP000503640">
    <property type="component" value="Unassembled WGS sequence"/>
</dbReference>
<reference evidence="3" key="1">
    <citation type="journal article" date="2020" name="Appl. Environ. Microbiol.">
        <title>Diazotrophic Anaeromyxobacter Isolates from Soils.</title>
        <authorList>
            <person name="Masuda Y."/>
            <person name="Yamanaka H."/>
            <person name="Xu Z.X."/>
            <person name="Shiratori Y."/>
            <person name="Aono T."/>
            <person name="Amachi S."/>
            <person name="Senoo K."/>
            <person name="Itoh H."/>
        </authorList>
    </citation>
    <scope>NUCLEOTIDE SEQUENCE [LARGE SCALE GENOMIC DNA]</scope>
    <source>
        <strain evidence="3">R267</strain>
    </source>
</reference>
<dbReference type="PROSITE" id="PS51257">
    <property type="entry name" value="PROKAR_LIPOPROTEIN"/>
    <property type="match status" value="1"/>
</dbReference>
<dbReference type="RefSeq" id="WP_176064230.1">
    <property type="nucleotide sequence ID" value="NZ_BJTG01000003.1"/>
</dbReference>
<keyword evidence="3" id="KW-1185">Reference proteome</keyword>
<evidence type="ECO:0000313" key="2">
    <source>
        <dbReference type="EMBL" id="GEJ56750.1"/>
    </source>
</evidence>
<proteinExistence type="predicted"/>
<feature type="signal peptide" evidence="1">
    <location>
        <begin position="1"/>
        <end position="21"/>
    </location>
</feature>
<feature type="chain" id="PRO_5029709714" description="DUF3352 domain-containing protein" evidence="1">
    <location>
        <begin position="22"/>
        <end position="531"/>
    </location>
</feature>
<dbReference type="EMBL" id="BJTG01000003">
    <property type="protein sequence ID" value="GEJ56750.1"/>
    <property type="molecule type" value="Genomic_DNA"/>
</dbReference>
<evidence type="ECO:0008006" key="4">
    <source>
        <dbReference type="Google" id="ProtNLM"/>
    </source>
</evidence>
<keyword evidence="1" id="KW-0732">Signal</keyword>